<dbReference type="RefSeq" id="WP_111001004.1">
    <property type="nucleotide sequence ID" value="NZ_QKTW01000030.1"/>
</dbReference>
<gene>
    <name evidence="1" type="ORF">DN068_21405</name>
</gene>
<evidence type="ECO:0000313" key="2">
    <source>
        <dbReference type="Proteomes" id="UP000248745"/>
    </source>
</evidence>
<dbReference type="Pfam" id="PF05635">
    <property type="entry name" value="23S_rRNA_IVP"/>
    <property type="match status" value="1"/>
</dbReference>
<proteinExistence type="predicted"/>
<protein>
    <submittedName>
        <fullName evidence="1">Four helix bundle protein</fullName>
    </submittedName>
</protein>
<dbReference type="OrthoDB" id="9811959at2"/>
<evidence type="ECO:0000313" key="1">
    <source>
        <dbReference type="EMBL" id="PZF70803.1"/>
    </source>
</evidence>
<dbReference type="InterPro" id="IPR012657">
    <property type="entry name" value="23S_rRNA-intervening_sequence"/>
</dbReference>
<accession>A0A2W2BSU0</accession>
<dbReference type="SUPFAM" id="SSF158446">
    <property type="entry name" value="IVS-encoded protein-like"/>
    <property type="match status" value="1"/>
</dbReference>
<dbReference type="AlphaFoldDB" id="A0A2W2BSU0"/>
<dbReference type="Gene3D" id="1.20.1440.60">
    <property type="entry name" value="23S rRNA-intervening sequence"/>
    <property type="match status" value="1"/>
</dbReference>
<dbReference type="CDD" id="cd16377">
    <property type="entry name" value="23S_rRNA_IVP_like"/>
    <property type="match status" value="1"/>
</dbReference>
<dbReference type="PANTHER" id="PTHR38471:SF2">
    <property type="entry name" value="FOUR HELIX BUNDLE PROTEIN"/>
    <property type="match status" value="1"/>
</dbReference>
<comment type="caution">
    <text evidence="1">The sequence shown here is derived from an EMBL/GenBank/DDBJ whole genome shotgun (WGS) entry which is preliminary data.</text>
</comment>
<organism evidence="1 2">
    <name type="scientific">Taibaiella soli</name>
    <dbReference type="NCBI Taxonomy" id="1649169"/>
    <lineage>
        <taxon>Bacteria</taxon>
        <taxon>Pseudomonadati</taxon>
        <taxon>Bacteroidota</taxon>
        <taxon>Chitinophagia</taxon>
        <taxon>Chitinophagales</taxon>
        <taxon>Chitinophagaceae</taxon>
        <taxon>Taibaiella</taxon>
    </lineage>
</organism>
<dbReference type="NCBIfam" id="TIGR02436">
    <property type="entry name" value="four helix bundle protein"/>
    <property type="match status" value="1"/>
</dbReference>
<sequence length="121" mass="13866">MFLQLNHQNLEVYKSARALTVECYKLSNKFPAEERFNMIQQIRRASLSVVLNIAEGCSRKSEIERKRFFEISRGSLIEIDAALDTASELGYFDAKNCEVLGELMNKVFGMLSKMLRTQVGH</sequence>
<reference evidence="1 2" key="1">
    <citation type="submission" date="2018-06" db="EMBL/GenBank/DDBJ databases">
        <title>Mucibacter soli gen. nov., sp. nov., a new member of the family Chitinophagaceae producing mucin.</title>
        <authorList>
            <person name="Kim M.-K."/>
            <person name="Park S."/>
            <person name="Kim T.-S."/>
            <person name="Joung Y."/>
            <person name="Han J.-H."/>
            <person name="Kim S.B."/>
        </authorList>
    </citation>
    <scope>NUCLEOTIDE SEQUENCE [LARGE SCALE GENOMIC DNA]</scope>
    <source>
        <strain evidence="1 2">R1-15</strain>
    </source>
</reference>
<dbReference type="PANTHER" id="PTHR38471">
    <property type="entry name" value="FOUR HELIX BUNDLE PROTEIN"/>
    <property type="match status" value="1"/>
</dbReference>
<keyword evidence="2" id="KW-1185">Reference proteome</keyword>
<dbReference type="EMBL" id="QKTW01000030">
    <property type="protein sequence ID" value="PZF70803.1"/>
    <property type="molecule type" value="Genomic_DNA"/>
</dbReference>
<dbReference type="Proteomes" id="UP000248745">
    <property type="component" value="Unassembled WGS sequence"/>
</dbReference>
<name>A0A2W2BSU0_9BACT</name>
<dbReference type="InterPro" id="IPR036583">
    <property type="entry name" value="23S_rRNA_IVS_sf"/>
</dbReference>